<dbReference type="SUPFAM" id="SSF55874">
    <property type="entry name" value="ATPase domain of HSP90 chaperone/DNA topoisomerase II/histidine kinase"/>
    <property type="match status" value="1"/>
</dbReference>
<evidence type="ECO:0000256" key="6">
    <source>
        <dbReference type="ARBA" id="ARBA00022777"/>
    </source>
</evidence>
<dbReference type="RefSeq" id="WP_106265393.1">
    <property type="nucleotide sequence ID" value="NZ_PVTX01000002.1"/>
</dbReference>
<keyword evidence="10" id="KW-1133">Transmembrane helix</keyword>
<reference evidence="13 14" key="1">
    <citation type="submission" date="2018-03" db="EMBL/GenBank/DDBJ databases">
        <title>Comparative analysis of microorganisms from saline springs in Andes Mountain Range, Colombia.</title>
        <authorList>
            <person name="Rubin E."/>
        </authorList>
    </citation>
    <scope>NUCLEOTIDE SEQUENCE [LARGE SCALE GENOMIC DNA]</scope>
    <source>
        <strain evidence="13 14">CG 23</strain>
    </source>
</reference>
<dbReference type="EC" id="2.7.13.3" evidence="2"/>
<keyword evidence="4" id="KW-0808">Transferase</keyword>
<sequence length="458" mass="48961">MPRPHPAEVIAEWFGVDADFERVPADPPTAYRRDVWLGLALTVLAVGGMELTRSAGYLAQSDDSPAWLLYVLAGAGALPLVVRRRYPLTVLAVVYAHFLLVGLTVPVVPLSQVLQVVYFMTLYTAVAWARDRRAMLIVVAVCLAAMFGWLFWQVAVSTGMQQYAESEGLLDDPPGFLSPLDAMIAQTWLTNIAYFLGAIALGQVTWHAARRRAQLAEQAATIERQAEELGRRAVVTERLRIARELHDVVAHHVSVIGIQAAAARRLLAKDPGSAAVPLSTIEAASRDAVEQMRGLVGTLRDIGDDGGTAGGGDRSPEPGIADIERLAGADGGLEVTYALVAEPAGAEEAVSGPMGLSLFRTAQEALANVRKHSTARAASVTVRVDRRPAADDARFRGGYAEVEVIDDGRARPGSSGSGLGLVGIRERVATHHGVAEIGPRVTGGYRVRVRLPLPLEES</sequence>
<keyword evidence="8" id="KW-0902">Two-component regulatory system</keyword>
<dbReference type="InterPro" id="IPR011712">
    <property type="entry name" value="Sig_transdc_His_kin_sub3_dim/P"/>
</dbReference>
<keyword evidence="5" id="KW-0547">Nucleotide-binding</keyword>
<proteinExistence type="predicted"/>
<evidence type="ECO:0000256" key="7">
    <source>
        <dbReference type="ARBA" id="ARBA00022840"/>
    </source>
</evidence>
<gene>
    <name evidence="13" type="ORF">BCL65_10295</name>
</gene>
<evidence type="ECO:0000256" key="8">
    <source>
        <dbReference type="ARBA" id="ARBA00023012"/>
    </source>
</evidence>
<dbReference type="CDD" id="cd16917">
    <property type="entry name" value="HATPase_UhpB-NarQ-NarX-like"/>
    <property type="match status" value="1"/>
</dbReference>
<evidence type="ECO:0000256" key="4">
    <source>
        <dbReference type="ARBA" id="ARBA00022679"/>
    </source>
</evidence>
<dbReference type="Gene3D" id="1.20.5.1930">
    <property type="match status" value="1"/>
</dbReference>
<dbReference type="PANTHER" id="PTHR24421">
    <property type="entry name" value="NITRATE/NITRITE SENSOR PROTEIN NARX-RELATED"/>
    <property type="match status" value="1"/>
</dbReference>
<evidence type="ECO:0000259" key="11">
    <source>
        <dbReference type="Pfam" id="PF02518"/>
    </source>
</evidence>
<dbReference type="InterPro" id="IPR036890">
    <property type="entry name" value="HATPase_C_sf"/>
</dbReference>
<dbReference type="Proteomes" id="UP000239895">
    <property type="component" value="Unassembled WGS sequence"/>
</dbReference>
<evidence type="ECO:0000256" key="1">
    <source>
        <dbReference type="ARBA" id="ARBA00000085"/>
    </source>
</evidence>
<organism evidence="13 14">
    <name type="scientific">Isoptericola halotolerans</name>
    <dbReference type="NCBI Taxonomy" id="300560"/>
    <lineage>
        <taxon>Bacteria</taxon>
        <taxon>Bacillati</taxon>
        <taxon>Actinomycetota</taxon>
        <taxon>Actinomycetes</taxon>
        <taxon>Micrococcales</taxon>
        <taxon>Promicromonosporaceae</taxon>
        <taxon>Isoptericola</taxon>
    </lineage>
</organism>
<feature type="domain" description="Signal transduction histidine kinase subgroup 3 dimerisation and phosphoacceptor" evidence="12">
    <location>
        <begin position="237"/>
        <end position="301"/>
    </location>
</feature>
<comment type="catalytic activity">
    <reaction evidence="1">
        <text>ATP + protein L-histidine = ADP + protein N-phospho-L-histidine.</text>
        <dbReference type="EC" id="2.7.13.3"/>
    </reaction>
</comment>
<name>A0ABX5EIK9_9MICO</name>
<dbReference type="EMBL" id="PVTX01000002">
    <property type="protein sequence ID" value="PRZ08553.1"/>
    <property type="molecule type" value="Genomic_DNA"/>
</dbReference>
<dbReference type="InterPro" id="IPR003594">
    <property type="entry name" value="HATPase_dom"/>
</dbReference>
<keyword evidence="6 13" id="KW-0418">Kinase</keyword>
<feature type="transmembrane region" description="Helical" evidence="10">
    <location>
        <begin position="88"/>
        <end position="107"/>
    </location>
</feature>
<dbReference type="Pfam" id="PF02518">
    <property type="entry name" value="HATPase_c"/>
    <property type="match status" value="1"/>
</dbReference>
<evidence type="ECO:0000256" key="3">
    <source>
        <dbReference type="ARBA" id="ARBA00022553"/>
    </source>
</evidence>
<feature type="transmembrane region" description="Helical" evidence="10">
    <location>
        <begin position="35"/>
        <end position="52"/>
    </location>
</feature>
<protein>
    <recommendedName>
        <fullName evidence="2">histidine kinase</fullName>
        <ecNumber evidence="2">2.7.13.3</ecNumber>
    </recommendedName>
</protein>
<keyword evidence="10" id="KW-0812">Transmembrane</keyword>
<evidence type="ECO:0000259" key="12">
    <source>
        <dbReference type="Pfam" id="PF07730"/>
    </source>
</evidence>
<evidence type="ECO:0000313" key="13">
    <source>
        <dbReference type="EMBL" id="PRZ08553.1"/>
    </source>
</evidence>
<feature type="transmembrane region" description="Helical" evidence="10">
    <location>
        <begin position="64"/>
        <end position="81"/>
    </location>
</feature>
<feature type="domain" description="Histidine kinase/HSP90-like ATPase" evidence="11">
    <location>
        <begin position="357"/>
        <end position="454"/>
    </location>
</feature>
<dbReference type="Gene3D" id="3.30.565.10">
    <property type="entry name" value="Histidine kinase-like ATPase, C-terminal domain"/>
    <property type="match status" value="1"/>
</dbReference>
<dbReference type="GO" id="GO:0016301">
    <property type="term" value="F:kinase activity"/>
    <property type="evidence" value="ECO:0007669"/>
    <property type="project" value="UniProtKB-KW"/>
</dbReference>
<dbReference type="PANTHER" id="PTHR24421:SF10">
    <property type="entry name" value="NITRATE_NITRITE SENSOR PROTEIN NARQ"/>
    <property type="match status" value="1"/>
</dbReference>
<accession>A0ABX5EIK9</accession>
<evidence type="ECO:0000256" key="2">
    <source>
        <dbReference type="ARBA" id="ARBA00012438"/>
    </source>
</evidence>
<keyword evidence="14" id="KW-1185">Reference proteome</keyword>
<keyword evidence="10" id="KW-0472">Membrane</keyword>
<feature type="transmembrane region" description="Helical" evidence="10">
    <location>
        <begin position="113"/>
        <end position="129"/>
    </location>
</feature>
<comment type="caution">
    <text evidence="13">The sequence shown here is derived from an EMBL/GenBank/DDBJ whole genome shotgun (WGS) entry which is preliminary data.</text>
</comment>
<keyword evidence="7" id="KW-0067">ATP-binding</keyword>
<feature type="transmembrane region" description="Helical" evidence="10">
    <location>
        <begin position="176"/>
        <end position="202"/>
    </location>
</feature>
<keyword evidence="3" id="KW-0597">Phosphoprotein</keyword>
<dbReference type="Pfam" id="PF07730">
    <property type="entry name" value="HisKA_3"/>
    <property type="match status" value="1"/>
</dbReference>
<evidence type="ECO:0000256" key="10">
    <source>
        <dbReference type="SAM" id="Phobius"/>
    </source>
</evidence>
<evidence type="ECO:0000256" key="5">
    <source>
        <dbReference type="ARBA" id="ARBA00022741"/>
    </source>
</evidence>
<dbReference type="InterPro" id="IPR050482">
    <property type="entry name" value="Sensor_HK_TwoCompSys"/>
</dbReference>
<feature type="transmembrane region" description="Helical" evidence="10">
    <location>
        <begin position="136"/>
        <end position="156"/>
    </location>
</feature>
<evidence type="ECO:0000313" key="14">
    <source>
        <dbReference type="Proteomes" id="UP000239895"/>
    </source>
</evidence>
<feature type="region of interest" description="Disordered" evidence="9">
    <location>
        <begin position="300"/>
        <end position="319"/>
    </location>
</feature>
<evidence type="ECO:0000256" key="9">
    <source>
        <dbReference type="SAM" id="MobiDB-lite"/>
    </source>
</evidence>